<sequence length="435" mass="51124">MEENNCMFEKIKNILSKKAEPAKGETITFEELPAWLERQEKDCINRRAGAIKTSRERIITFKQDLRQLLTEFGQETSDEPHHHKVEQVNRHALPQFCKKIESELEGGFSDDDEEFYQEVAGLMNGCFKAFKGPGKYLHHLYPEEIKEFRHTLDNTGHELNRMTEIIRLSREYLSNLAEIHDELENRHEMEEELRQAGVEKAKYESSLLDLNNNLESLQSDLARLSTSVEYQEYSQLEEDIQKAETEFKQSMEVYESHIRNAIPVWKRAGKLFQEQGNAEHEKLMDDVVHIAQSPRRQDDEIVHKVKVSSKELFSLIGKGLLQTKNTFEKHLFTNPEEYSEKFSQSLQSIRNISDNLECKKQERENNSVNEKIRELKHLIEHAEHEIRQAEDEESRRIERMSTMEENLSNSLTTIREKFDRCSKDKARLIIPGEME</sequence>
<evidence type="ECO:0000313" key="3">
    <source>
        <dbReference type="Proteomes" id="UP000245934"/>
    </source>
</evidence>
<accession>A0A2V2NDD8</accession>
<protein>
    <submittedName>
        <fullName evidence="2">Uncharacterized protein</fullName>
    </submittedName>
</protein>
<keyword evidence="3" id="KW-1185">Reference proteome</keyword>
<evidence type="ECO:0000256" key="1">
    <source>
        <dbReference type="SAM" id="Coils"/>
    </source>
</evidence>
<reference evidence="2 3" key="1">
    <citation type="submission" date="2018-05" db="EMBL/GenBank/DDBJ databases">
        <title>Draft genome of Methanospirillum stamsii Pt1.</title>
        <authorList>
            <person name="Dueholm M.S."/>
            <person name="Nielsen P.H."/>
            <person name="Bakmann L.F."/>
            <person name="Otzen D.E."/>
        </authorList>
    </citation>
    <scope>NUCLEOTIDE SEQUENCE [LARGE SCALE GENOMIC DNA]</scope>
    <source>
        <strain evidence="2 3">Pt1</strain>
    </source>
</reference>
<organism evidence="2 3">
    <name type="scientific">Methanospirillum stamsii</name>
    <dbReference type="NCBI Taxonomy" id="1277351"/>
    <lineage>
        <taxon>Archaea</taxon>
        <taxon>Methanobacteriati</taxon>
        <taxon>Methanobacteriota</taxon>
        <taxon>Stenosarchaea group</taxon>
        <taxon>Methanomicrobia</taxon>
        <taxon>Methanomicrobiales</taxon>
        <taxon>Methanospirillaceae</taxon>
        <taxon>Methanospirillum</taxon>
    </lineage>
</organism>
<feature type="coiled-coil region" evidence="1">
    <location>
        <begin position="173"/>
        <end position="253"/>
    </location>
</feature>
<evidence type="ECO:0000313" key="2">
    <source>
        <dbReference type="EMBL" id="PWR75616.1"/>
    </source>
</evidence>
<keyword evidence="1" id="KW-0175">Coiled coil</keyword>
<dbReference type="AlphaFoldDB" id="A0A2V2NDD8"/>
<feature type="coiled-coil region" evidence="1">
    <location>
        <begin position="346"/>
        <end position="399"/>
    </location>
</feature>
<gene>
    <name evidence="2" type="ORF">DLD82_03260</name>
</gene>
<proteinExistence type="predicted"/>
<comment type="caution">
    <text evidence="2">The sequence shown here is derived from an EMBL/GenBank/DDBJ whole genome shotgun (WGS) entry which is preliminary data.</text>
</comment>
<name>A0A2V2NDD8_9EURY</name>
<dbReference type="Proteomes" id="UP000245934">
    <property type="component" value="Unassembled WGS sequence"/>
</dbReference>
<dbReference type="EMBL" id="QGMZ01000008">
    <property type="protein sequence ID" value="PWR75616.1"/>
    <property type="molecule type" value="Genomic_DNA"/>
</dbReference>